<evidence type="ECO:0000313" key="3">
    <source>
        <dbReference type="EMBL" id="QNV37253.1"/>
    </source>
</evidence>
<sequence>MKNTYTITTSALALATLAMTITPGTAQAATFRQNPDAGITKVWQQNPGKYGQPTSNEECVTGAGCAQTFENAVITWSRTTGVKVLNGAERAAAYKEAGGIAVLGALESDAWNHSFCGTSVTTYNGKNQSRWLVVLEDGKSTAGKALDLNSEAGKKWKAERDQTRECFDTTGDNPAPVEDPKPTPVAEEVPQKYVDEVNSLAEGYKNELLGEVTSPLKKEADQLWVQRHEHASIVYNARDGKVELIETAALDYALQHLDQFGLPTHSFMDGTGEYTYILTTFTKDNLHQYQFRVQNYKRLVYAPYTATAAEPNNFKWSSPVVIGDFTNPRPAPAPQPTPQPTTPEGYVKPTVPVTPNNPKDATKSDIENAALTIDKLVSSTTEFTPSQPAGEVTHRSGVYYTQDFGNNISAIYNAEQNKAIWMNTDAVTEYLSDAKSYGSYLWYNDITTENGATTIQAVVMRVSELKQNYEDDGSILWTDPTSHAMFYLPLSLDWNNGAYMMYHGQNPELLSGFPDEVTGRVYDANLPVDTTFDWSQAVFLKLPGVLWADDAEGNHWYIQATADGKPLPGAKPVQANMLLESEALSDRPRFSAYGDWAFGDEYKMYNNMSMLGAPVSEAVEGVDANGDAYLQQEFEGGTATWYKGTEFVNASLNERGEAKKAWYDSLNL</sequence>
<keyword evidence="2" id="KW-0732">Signal</keyword>
<feature type="chain" id="PRO_5028983842" evidence="2">
    <location>
        <begin position="29"/>
        <end position="668"/>
    </location>
</feature>
<dbReference type="AlphaFoldDB" id="A0A7H2BC57"/>
<evidence type="ECO:0000313" key="4">
    <source>
        <dbReference type="Proteomes" id="UP000516404"/>
    </source>
</evidence>
<feature type="compositionally biased region" description="Pro residues" evidence="1">
    <location>
        <begin position="329"/>
        <end position="341"/>
    </location>
</feature>
<proteinExistence type="predicted"/>
<feature type="signal peptide" evidence="2">
    <location>
        <begin position="1"/>
        <end position="28"/>
    </location>
</feature>
<dbReference type="Pfam" id="PF08310">
    <property type="entry name" value="LGFP"/>
    <property type="match status" value="1"/>
</dbReference>
<keyword evidence="4" id="KW-1185">Reference proteome</keyword>
<dbReference type="EMBL" id="CP061539">
    <property type="protein sequence ID" value="QNV37253.1"/>
    <property type="molecule type" value="Genomic_DNA"/>
</dbReference>
<accession>A0A7H2BC57</accession>
<dbReference type="KEGG" id="rter:IDM49_08375"/>
<dbReference type="InterPro" id="IPR013207">
    <property type="entry name" value="LGFP"/>
</dbReference>
<feature type="region of interest" description="Disordered" evidence="1">
    <location>
        <begin position="327"/>
        <end position="363"/>
    </location>
</feature>
<organism evidence="3 4">
    <name type="scientific">Rothia terrae</name>
    <dbReference type="NCBI Taxonomy" id="396015"/>
    <lineage>
        <taxon>Bacteria</taxon>
        <taxon>Bacillati</taxon>
        <taxon>Actinomycetota</taxon>
        <taxon>Actinomycetes</taxon>
        <taxon>Micrococcales</taxon>
        <taxon>Micrococcaceae</taxon>
        <taxon>Rothia</taxon>
    </lineage>
</organism>
<feature type="compositionally biased region" description="Low complexity" evidence="1">
    <location>
        <begin position="347"/>
        <end position="359"/>
    </location>
</feature>
<evidence type="ECO:0000256" key="1">
    <source>
        <dbReference type="SAM" id="MobiDB-lite"/>
    </source>
</evidence>
<name>A0A7H2BC57_9MICC</name>
<dbReference type="RefSeq" id="WP_190724174.1">
    <property type="nucleotide sequence ID" value="NZ_CP061539.1"/>
</dbReference>
<gene>
    <name evidence="3" type="ORF">IDM49_08375</name>
</gene>
<dbReference type="Proteomes" id="UP000516404">
    <property type="component" value="Chromosome"/>
</dbReference>
<protein>
    <submittedName>
        <fullName evidence="3">Uncharacterized protein</fullName>
    </submittedName>
</protein>
<dbReference type="GeneID" id="96624255"/>
<evidence type="ECO:0000256" key="2">
    <source>
        <dbReference type="SAM" id="SignalP"/>
    </source>
</evidence>
<feature type="region of interest" description="Disordered" evidence="1">
    <location>
        <begin position="166"/>
        <end position="185"/>
    </location>
</feature>
<reference evidence="3 4" key="1">
    <citation type="submission" date="2020-09" db="EMBL/GenBank/DDBJ databases">
        <title>Investigation of environmental microbes.</title>
        <authorList>
            <person name="Ou Y."/>
            <person name="Kang Q."/>
        </authorList>
    </citation>
    <scope>NUCLEOTIDE SEQUENCE [LARGE SCALE GENOMIC DNA]</scope>
    <source>
        <strain evidence="3 4">KJZ-14</strain>
    </source>
</reference>